<dbReference type="InterPro" id="IPR058532">
    <property type="entry name" value="YjbR/MT2646/Rv2570-like"/>
</dbReference>
<dbReference type="EMBL" id="PJRQ01000054">
    <property type="protein sequence ID" value="PLR06204.1"/>
    <property type="molecule type" value="Genomic_DNA"/>
</dbReference>
<reference evidence="2 3" key="1">
    <citation type="submission" date="2017-12" db="EMBL/GenBank/DDBJ databases">
        <title>The genome sequence of Caulobacter flavus CGMCC1 15093.</title>
        <authorList>
            <person name="Gao J."/>
            <person name="Mao X."/>
            <person name="Sun J."/>
        </authorList>
    </citation>
    <scope>NUCLEOTIDE SEQUENCE [LARGE SCALE GENOMIC DNA]</scope>
    <source>
        <strain evidence="2 3">CGMCC1 15093</strain>
    </source>
</reference>
<evidence type="ECO:0000313" key="3">
    <source>
        <dbReference type="Proteomes" id="UP000234483"/>
    </source>
</evidence>
<dbReference type="Proteomes" id="UP000234483">
    <property type="component" value="Unassembled WGS sequence"/>
</dbReference>
<dbReference type="KEGG" id="cfh:C1707_13750"/>
<sequence length="113" mass="12318">MTADDFRRLALALPGVVEGAHMGTTDFRVGRIFATLGYPDARHGMVQLTRDLQEMLVAAEPAAFFPVRGGWGLKGATNVVLDAIDEPTLKSALEQAWRLKAGKRLLAELDARK</sequence>
<dbReference type="OrthoDB" id="277063at2"/>
<evidence type="ECO:0000313" key="2">
    <source>
        <dbReference type="EMBL" id="PLR06204.1"/>
    </source>
</evidence>
<organism evidence="2 3">
    <name type="scientific">Caulobacter flavus</name>
    <dbReference type="NCBI Taxonomy" id="1679497"/>
    <lineage>
        <taxon>Bacteria</taxon>
        <taxon>Pseudomonadati</taxon>
        <taxon>Pseudomonadota</taxon>
        <taxon>Alphaproteobacteria</taxon>
        <taxon>Caulobacterales</taxon>
        <taxon>Caulobacteraceae</taxon>
        <taxon>Caulobacter</taxon>
    </lineage>
</organism>
<dbReference type="Pfam" id="PF04237">
    <property type="entry name" value="YjbR"/>
    <property type="match status" value="1"/>
</dbReference>
<name>A0A2N5CKV1_9CAUL</name>
<gene>
    <name evidence="1" type="ORF">C1707_13750</name>
    <name evidence="2" type="ORF">CFHF_26090</name>
</gene>
<dbReference type="Proteomes" id="UP000281192">
    <property type="component" value="Chromosome"/>
</dbReference>
<evidence type="ECO:0000313" key="4">
    <source>
        <dbReference type="Proteomes" id="UP000281192"/>
    </source>
</evidence>
<dbReference type="SUPFAM" id="SSF142906">
    <property type="entry name" value="YjbR-like"/>
    <property type="match status" value="1"/>
</dbReference>
<dbReference type="InterPro" id="IPR038056">
    <property type="entry name" value="YjbR-like_sf"/>
</dbReference>
<dbReference type="EMBL" id="CP026100">
    <property type="protein sequence ID" value="AYV47239.1"/>
    <property type="molecule type" value="Genomic_DNA"/>
</dbReference>
<proteinExistence type="predicted"/>
<accession>A0A2N5CKV1</accession>
<evidence type="ECO:0000313" key="1">
    <source>
        <dbReference type="EMBL" id="AYV47239.1"/>
    </source>
</evidence>
<dbReference type="RefSeq" id="WP_101715830.1">
    <property type="nucleotide sequence ID" value="NZ_CP026100.1"/>
</dbReference>
<evidence type="ECO:0008006" key="5">
    <source>
        <dbReference type="Google" id="ProtNLM"/>
    </source>
</evidence>
<reference evidence="1 4" key="2">
    <citation type="submission" date="2018-01" db="EMBL/GenBank/DDBJ databases">
        <title>Complete genome sequence of Caulobacter flavus RHGG3.</title>
        <authorList>
            <person name="Yang E."/>
        </authorList>
    </citation>
    <scope>NUCLEOTIDE SEQUENCE [LARGE SCALE GENOMIC DNA]</scope>
    <source>
        <strain evidence="1 4">RHGG3</strain>
    </source>
</reference>
<dbReference type="AlphaFoldDB" id="A0A2N5CKV1"/>
<protein>
    <recommendedName>
        <fullName evidence="5">MmcQ/YjbR family DNA-binding protein</fullName>
    </recommendedName>
</protein>
<keyword evidence="4" id="KW-1185">Reference proteome</keyword>